<dbReference type="OrthoDB" id="9803968at2"/>
<dbReference type="EMBL" id="CP012701">
    <property type="protein sequence ID" value="ALH83081.1"/>
    <property type="molecule type" value="Genomic_DNA"/>
</dbReference>
<evidence type="ECO:0000259" key="1">
    <source>
        <dbReference type="Pfam" id="PF00501"/>
    </source>
</evidence>
<feature type="domain" description="AMP-binding enzyme C-terminal" evidence="2">
    <location>
        <begin position="424"/>
        <end position="498"/>
    </location>
</feature>
<accession>A0A0N9UT18</accession>
<dbReference type="SUPFAM" id="SSF56801">
    <property type="entry name" value="Acetyl-CoA synthetase-like"/>
    <property type="match status" value="1"/>
</dbReference>
<evidence type="ECO:0000313" key="4">
    <source>
        <dbReference type="Proteomes" id="UP000058074"/>
    </source>
</evidence>
<dbReference type="InterPro" id="IPR000873">
    <property type="entry name" value="AMP-dep_synth/lig_dom"/>
</dbReference>
<feature type="domain" description="AMP-dependent synthetase/ligase" evidence="1">
    <location>
        <begin position="20"/>
        <end position="373"/>
    </location>
</feature>
<gene>
    <name evidence="3" type="ORF">AN936_23330</name>
</gene>
<dbReference type="InterPro" id="IPR025110">
    <property type="entry name" value="AMP-bd_C"/>
</dbReference>
<dbReference type="InterPro" id="IPR020845">
    <property type="entry name" value="AMP-binding_CS"/>
</dbReference>
<dbReference type="PATRIC" id="fig|33050.5.peg.4719"/>
<reference evidence="3 4" key="1">
    <citation type="journal article" date="2015" name="Genome Announc.">
        <title>Complete Genome Sequence of Polypropylene Glycol- and Polyethylene Glycol-Degrading Sphingopyxis macrogoltabida Strain EY-1.</title>
        <authorList>
            <person name="Ohtsubo Y."/>
            <person name="Nagata Y."/>
            <person name="Numata M."/>
            <person name="Tsuchikane K."/>
            <person name="Hosoyama A."/>
            <person name="Yamazoe A."/>
            <person name="Tsuda M."/>
            <person name="Fujita N."/>
            <person name="Kawai F."/>
        </authorList>
    </citation>
    <scope>NUCLEOTIDE SEQUENCE [LARGE SCALE GENOMIC DNA]</scope>
    <source>
        <strain evidence="3 4">EY-1</strain>
        <plasmid evidence="3">1</plasmid>
    </source>
</reference>
<sequence>MEVDYLTSLPRRIHLIVDEGAKAGASRPALTDERGIIWSYRGLIDTIEAVAGDLERLGIRPGDRVMVVGENSIGAIVLMYAASRLDAWSVMTSARLGSHELDAIESDCKPRRVFYTHGISAEADAEACRRGAESEMFSGIGAIKVGKLEASAVPEEVHADPARQVAVLIYTTGTTGRPKGVMLSHRNLAYVAGRGKVTKTLFPEDVTLCVMPISHSYGLALLQTMLFVGAHLRIMPKFSVSEAIDAIVDGSLTSFNAVPAMLSRIIAYVDQNNIKLTPNNLRYVYTGTAPLDLSLRQSVERVFGVVLHNGYGLTETSPTISRTLYAVGSNEINIGPPIAGIEIKIVGLDGREVPDGEAGELLVRGPNVMLGYYGQPDKTAEAIDGDGFLKTGDIVSRSPGGELVVQGRSKELIIRSGFNVYPPEIEAVLNSHPSVLNSAVVGRSIEGNEEIIAFVEPTPGSTIEVAELLALVEQQLAPYKKPQQIIVLPQLPVAPNGKIRKHDLKKRAGESLSAAASV</sequence>
<dbReference type="AlphaFoldDB" id="A0A0N9UT18"/>
<dbReference type="PROSITE" id="PS00455">
    <property type="entry name" value="AMP_BINDING"/>
    <property type="match status" value="1"/>
</dbReference>
<organism evidence="3 4">
    <name type="scientific">Sphingopyxis macrogoltabida</name>
    <name type="common">Sphingomonas macrogoltabidus</name>
    <dbReference type="NCBI Taxonomy" id="33050"/>
    <lineage>
        <taxon>Bacteria</taxon>
        <taxon>Pseudomonadati</taxon>
        <taxon>Pseudomonadota</taxon>
        <taxon>Alphaproteobacteria</taxon>
        <taxon>Sphingomonadales</taxon>
        <taxon>Sphingomonadaceae</taxon>
        <taxon>Sphingopyxis</taxon>
    </lineage>
</organism>
<keyword evidence="3" id="KW-0614">Plasmid</keyword>
<dbReference type="InterPro" id="IPR042099">
    <property type="entry name" value="ANL_N_sf"/>
</dbReference>
<dbReference type="KEGG" id="smag:AN936_23330"/>
<dbReference type="Gene3D" id="3.40.50.12780">
    <property type="entry name" value="N-terminal domain of ligase-like"/>
    <property type="match status" value="1"/>
</dbReference>
<dbReference type="Proteomes" id="UP000058074">
    <property type="component" value="Plasmid 1"/>
</dbReference>
<geneLocation type="plasmid" evidence="3 4">
    <name>1</name>
</geneLocation>
<evidence type="ECO:0000313" key="3">
    <source>
        <dbReference type="EMBL" id="ALH83081.1"/>
    </source>
</evidence>
<dbReference type="Pfam" id="PF13193">
    <property type="entry name" value="AMP-binding_C"/>
    <property type="match status" value="1"/>
</dbReference>
<dbReference type="Pfam" id="PF00501">
    <property type="entry name" value="AMP-binding"/>
    <property type="match status" value="1"/>
</dbReference>
<dbReference type="GO" id="GO:0016405">
    <property type="term" value="F:CoA-ligase activity"/>
    <property type="evidence" value="ECO:0007669"/>
    <property type="project" value="TreeGrafter"/>
</dbReference>
<dbReference type="InterPro" id="IPR045851">
    <property type="entry name" value="AMP-bd_C_sf"/>
</dbReference>
<protein>
    <submittedName>
        <fullName evidence="3">AMP-dependent synthetase</fullName>
    </submittedName>
</protein>
<dbReference type="Gene3D" id="3.30.300.30">
    <property type="match status" value="1"/>
</dbReference>
<evidence type="ECO:0000259" key="2">
    <source>
        <dbReference type="Pfam" id="PF13193"/>
    </source>
</evidence>
<name>A0A0N9UT18_SPHMC</name>
<proteinExistence type="predicted"/>
<dbReference type="PANTHER" id="PTHR24096">
    <property type="entry name" value="LONG-CHAIN-FATTY-ACID--COA LIGASE"/>
    <property type="match status" value="1"/>
</dbReference>